<dbReference type="AlphaFoldDB" id="A0A6L2LPH8"/>
<dbReference type="GO" id="GO:0003735">
    <property type="term" value="F:structural constituent of ribosome"/>
    <property type="evidence" value="ECO:0007669"/>
    <property type="project" value="InterPro"/>
</dbReference>
<gene>
    <name evidence="1" type="ORF">Tci_035691</name>
</gene>
<dbReference type="GO" id="GO:0005840">
    <property type="term" value="C:ribosome"/>
    <property type="evidence" value="ECO:0007669"/>
    <property type="project" value="InterPro"/>
</dbReference>
<proteinExistence type="predicted"/>
<dbReference type="InterPro" id="IPR000589">
    <property type="entry name" value="Ribosomal_uS15"/>
</dbReference>
<evidence type="ECO:0000313" key="1">
    <source>
        <dbReference type="EMBL" id="GEU63713.1"/>
    </source>
</evidence>
<dbReference type="EMBL" id="BKCJ010004896">
    <property type="protein sequence ID" value="GEU63713.1"/>
    <property type="molecule type" value="Genomic_DNA"/>
</dbReference>
<dbReference type="GO" id="GO:0006412">
    <property type="term" value="P:translation"/>
    <property type="evidence" value="ECO:0007669"/>
    <property type="project" value="InterPro"/>
</dbReference>
<reference evidence="1" key="1">
    <citation type="journal article" date="2019" name="Sci. Rep.">
        <title>Draft genome of Tanacetum cinerariifolium, the natural source of mosquito coil.</title>
        <authorList>
            <person name="Yamashiro T."/>
            <person name="Shiraishi A."/>
            <person name="Satake H."/>
            <person name="Nakayama K."/>
        </authorList>
    </citation>
    <scope>NUCLEOTIDE SEQUENCE</scope>
</reference>
<organism evidence="1">
    <name type="scientific">Tanacetum cinerariifolium</name>
    <name type="common">Dalmatian daisy</name>
    <name type="synonym">Chrysanthemum cinerariifolium</name>
    <dbReference type="NCBI Taxonomy" id="118510"/>
    <lineage>
        <taxon>Eukaryota</taxon>
        <taxon>Viridiplantae</taxon>
        <taxon>Streptophyta</taxon>
        <taxon>Embryophyta</taxon>
        <taxon>Tracheophyta</taxon>
        <taxon>Spermatophyta</taxon>
        <taxon>Magnoliopsida</taxon>
        <taxon>eudicotyledons</taxon>
        <taxon>Gunneridae</taxon>
        <taxon>Pentapetalae</taxon>
        <taxon>asterids</taxon>
        <taxon>campanulids</taxon>
        <taxon>Asterales</taxon>
        <taxon>Asteraceae</taxon>
        <taxon>Asteroideae</taxon>
        <taxon>Anthemideae</taxon>
        <taxon>Anthemidinae</taxon>
        <taxon>Tanacetum</taxon>
    </lineage>
</organism>
<protein>
    <submittedName>
        <fullName evidence="1">Uncharacterized protein</fullName>
    </submittedName>
</protein>
<sequence>MASSRSSKKLVPKYIKFIMLQKLSECKRSVNFICGKVWHAIMNIDHLNGLIEMMEVMEFTLEIYDSVWCLKEMVKAENKRLLGLNKHLVDAEEDIRAKEGLSLDEGGLHDLMYFVLMYVYDMPIIDEVVFKIHKKGFFEFHHLRYVNGAVYSVSTFTCNRDIFPTCLDSILSMISKEKWALFYCLPNKQLEHGLKLIHTDNDVHSFFADAELNVRKSRRVLKKKGKAVGRMLIDPCDKGKEKVDDFSAATPTKEHQVVVTNYKRAIVNGKAKNG</sequence>
<accession>A0A6L2LPH8</accession>
<dbReference type="PROSITE" id="PS00362">
    <property type="entry name" value="RIBOSOMAL_S15"/>
    <property type="match status" value="1"/>
</dbReference>
<name>A0A6L2LPH8_TANCI</name>
<comment type="caution">
    <text evidence="1">The sequence shown here is derived from an EMBL/GenBank/DDBJ whole genome shotgun (WGS) entry which is preliminary data.</text>
</comment>